<protein>
    <submittedName>
        <fullName evidence="2">Uncharacterized protein</fullName>
    </submittedName>
</protein>
<keyword evidence="1" id="KW-0812">Transmembrane</keyword>
<feature type="transmembrane region" description="Helical" evidence="1">
    <location>
        <begin position="118"/>
        <end position="139"/>
    </location>
</feature>
<sequence length="371" mass="41515">MSNVDVFTRPPSNTYILGSVFSVALDGKSITAIPVSNEASPLLLALYAIIIQRLFGALWQLLSAIMLIKFSVNDRLKMVGLVALWNCPDPLSASTKSFEYLWVTLKREHRNFKSVRRAMVMAVVSSTTMVASIIVGILYPNWLRIGSFAPVHPVSVYWPSFDTVSDEATVDIYSRSRPGVLRALGSAEGGELNSMMDAVDIQTSLPPDHTPKQPHKQIYYRYEINAQDFALQNFANLVMKVSGSCRTDYSWATRRKSPAGYTWDTYYPWGEKETNQSFSVETELSPSYRLDFVTWLHPDIDKPQQHGNRSFAFLAATALIPSQSYSEDPWYQTQSSNGSEFSLGLPNVVKSAATSPGLLGDNRDMRRRALL</sequence>
<evidence type="ECO:0000313" key="2">
    <source>
        <dbReference type="EMBL" id="ENH63737.1"/>
    </source>
</evidence>
<dbReference type="EMBL" id="KB730535">
    <property type="protein sequence ID" value="ENH63737.1"/>
    <property type="molecule type" value="Genomic_DNA"/>
</dbReference>
<proteinExistence type="predicted"/>
<dbReference type="VEuPathDB" id="FungiDB:FOC1_g10007870"/>
<dbReference type="STRING" id="1229664.N4TX12"/>
<dbReference type="OMA" id="SCWQKDS"/>
<name>N4TX12_FUSC1</name>
<feature type="transmembrane region" description="Helical" evidence="1">
    <location>
        <begin position="44"/>
        <end position="68"/>
    </location>
</feature>
<dbReference type="OrthoDB" id="5337208at2759"/>
<accession>N4TX12</accession>
<evidence type="ECO:0000313" key="3">
    <source>
        <dbReference type="Proteomes" id="UP000016928"/>
    </source>
</evidence>
<dbReference type="AlphaFoldDB" id="N4TX12"/>
<dbReference type="HOGENOM" id="CLU_746048_0_0_1"/>
<evidence type="ECO:0000256" key="1">
    <source>
        <dbReference type="SAM" id="Phobius"/>
    </source>
</evidence>
<keyword evidence="1" id="KW-1133">Transmembrane helix</keyword>
<dbReference type="Proteomes" id="UP000016928">
    <property type="component" value="Unassembled WGS sequence"/>
</dbReference>
<organism evidence="2 3">
    <name type="scientific">Fusarium oxysporum f. sp. cubense (strain race 1)</name>
    <name type="common">Panama disease fungus</name>
    <dbReference type="NCBI Taxonomy" id="1229664"/>
    <lineage>
        <taxon>Eukaryota</taxon>
        <taxon>Fungi</taxon>
        <taxon>Dikarya</taxon>
        <taxon>Ascomycota</taxon>
        <taxon>Pezizomycotina</taxon>
        <taxon>Sordariomycetes</taxon>
        <taxon>Hypocreomycetidae</taxon>
        <taxon>Hypocreales</taxon>
        <taxon>Nectriaceae</taxon>
        <taxon>Fusarium</taxon>
        <taxon>Fusarium oxysporum species complex</taxon>
    </lineage>
</organism>
<reference evidence="3" key="2">
    <citation type="journal article" date="2014" name="PLoS ONE">
        <title>Genome and Transcriptome Analysis of the Fungal Pathogen Fusarium oxysporum f. sp. cubense Causing Banana Vascular Wilt Disease.</title>
        <authorList>
            <person name="Guo L."/>
            <person name="Han L."/>
            <person name="Yang L."/>
            <person name="Zeng H."/>
            <person name="Fan D."/>
            <person name="Zhu Y."/>
            <person name="Feng Y."/>
            <person name="Wang G."/>
            <person name="Peng C."/>
            <person name="Jiang X."/>
            <person name="Zhou D."/>
            <person name="Ni P."/>
            <person name="Liang C."/>
            <person name="Liu L."/>
            <person name="Wang J."/>
            <person name="Mao C."/>
            <person name="Fang X."/>
            <person name="Peng M."/>
            <person name="Huang J."/>
        </authorList>
    </citation>
    <scope>NUCLEOTIDE SEQUENCE [LARGE SCALE GENOMIC DNA]</scope>
    <source>
        <strain evidence="3">race 1</strain>
    </source>
</reference>
<gene>
    <name evidence="2" type="ORF">FOC1_g10007870</name>
</gene>
<reference evidence="3" key="1">
    <citation type="submission" date="2012-09" db="EMBL/GenBank/DDBJ databases">
        <title>Genome sequencing and comparative transcriptomics of race 1 and race 4 of banana pathogen: Fusarium oxysporum f. sp. cubense.</title>
        <authorList>
            <person name="Fang X."/>
            <person name="Huang J."/>
        </authorList>
    </citation>
    <scope>NUCLEOTIDE SEQUENCE [LARGE SCALE GENOMIC DNA]</scope>
    <source>
        <strain evidence="3">race 1</strain>
    </source>
</reference>
<keyword evidence="1" id="KW-0472">Membrane</keyword>